<feature type="signal peptide" evidence="1">
    <location>
        <begin position="1"/>
        <end position="21"/>
    </location>
</feature>
<dbReference type="RefSeq" id="WP_091085874.1">
    <property type="nucleotide sequence ID" value="NZ_FNRD01000003.1"/>
</dbReference>
<sequence length="93" mass="10208">MKKFYLGFSTLICLFVLFTLASCTIDSPLVSGDTLGNEDAKNEIQYYSPRKGEAFPVTESLSTYVSATETGEDVDPDWKKLITHFTGSAGVNK</sequence>
<protein>
    <submittedName>
        <fullName evidence="2">Uncharacterized protein</fullName>
    </submittedName>
</protein>
<keyword evidence="1" id="KW-0732">Signal</keyword>
<reference evidence="3" key="1">
    <citation type="submission" date="2016-10" db="EMBL/GenBank/DDBJ databases">
        <authorList>
            <person name="Varghese N."/>
            <person name="Submissions S."/>
        </authorList>
    </citation>
    <scope>NUCLEOTIDE SEQUENCE [LARGE SCALE GENOMIC DNA]</scope>
    <source>
        <strain evidence="3">DSM 22376</strain>
    </source>
</reference>
<proteinExistence type="predicted"/>
<accession>A0A1H3ZQP0</accession>
<keyword evidence="3" id="KW-1185">Reference proteome</keyword>
<organism evidence="2 3">
    <name type="scientific">Flavobacterium gillisiae</name>
    <dbReference type="NCBI Taxonomy" id="150146"/>
    <lineage>
        <taxon>Bacteria</taxon>
        <taxon>Pseudomonadati</taxon>
        <taxon>Bacteroidota</taxon>
        <taxon>Flavobacteriia</taxon>
        <taxon>Flavobacteriales</taxon>
        <taxon>Flavobacteriaceae</taxon>
        <taxon>Flavobacterium</taxon>
    </lineage>
</organism>
<dbReference type="PROSITE" id="PS51257">
    <property type="entry name" value="PROKAR_LIPOPROTEIN"/>
    <property type="match status" value="1"/>
</dbReference>
<dbReference type="EMBL" id="FNRD01000003">
    <property type="protein sequence ID" value="SEA25671.1"/>
    <property type="molecule type" value="Genomic_DNA"/>
</dbReference>
<name>A0A1H3ZQP0_9FLAO</name>
<dbReference type="Proteomes" id="UP000198951">
    <property type="component" value="Unassembled WGS sequence"/>
</dbReference>
<feature type="chain" id="PRO_5011553071" evidence="1">
    <location>
        <begin position="22"/>
        <end position="93"/>
    </location>
</feature>
<dbReference type="OrthoDB" id="1367483at2"/>
<evidence type="ECO:0000256" key="1">
    <source>
        <dbReference type="SAM" id="SignalP"/>
    </source>
</evidence>
<gene>
    <name evidence="2" type="ORF">SAMN05443667_10312</name>
</gene>
<evidence type="ECO:0000313" key="3">
    <source>
        <dbReference type="Proteomes" id="UP000198951"/>
    </source>
</evidence>
<dbReference type="AlphaFoldDB" id="A0A1H3ZQP0"/>
<evidence type="ECO:0000313" key="2">
    <source>
        <dbReference type="EMBL" id="SEA25671.1"/>
    </source>
</evidence>